<evidence type="ECO:0000313" key="3">
    <source>
        <dbReference type="Proteomes" id="UP000326837"/>
    </source>
</evidence>
<name>A0A5K7XHQ8_9BACT</name>
<organism evidence="2 3">
    <name type="scientific">Lacipirellula parvula</name>
    <dbReference type="NCBI Taxonomy" id="2650471"/>
    <lineage>
        <taxon>Bacteria</taxon>
        <taxon>Pseudomonadati</taxon>
        <taxon>Planctomycetota</taxon>
        <taxon>Planctomycetia</taxon>
        <taxon>Pirellulales</taxon>
        <taxon>Lacipirellulaceae</taxon>
        <taxon>Lacipirellula</taxon>
    </lineage>
</organism>
<evidence type="ECO:0000256" key="1">
    <source>
        <dbReference type="SAM" id="MobiDB-lite"/>
    </source>
</evidence>
<dbReference type="AlphaFoldDB" id="A0A5K7XHQ8"/>
<gene>
    <name evidence="2" type="ORF">PLANPX_5600</name>
</gene>
<protein>
    <submittedName>
        <fullName evidence="2">Uncharacterized protein</fullName>
    </submittedName>
</protein>
<evidence type="ECO:0000313" key="2">
    <source>
        <dbReference type="EMBL" id="BBO35988.1"/>
    </source>
</evidence>
<dbReference type="KEGG" id="lpav:PLANPX_5600"/>
<sequence>MSPISRRSQPAAVTPVAAGQRPAGAERCNISECYNFPNEQKN</sequence>
<reference evidence="3" key="1">
    <citation type="submission" date="2019-10" db="EMBL/GenBank/DDBJ databases">
        <title>Lacipirellula parvula gen. nov., sp. nov., representing a lineage of planctomycetes widespread in freshwater anoxic habitats, and description of the family Lacipirellulaceae.</title>
        <authorList>
            <person name="Dedysh S.N."/>
            <person name="Kulichevskaya I.S."/>
            <person name="Beletsky A.V."/>
            <person name="Rakitin A.L."/>
            <person name="Mardanov A.V."/>
            <person name="Ivanova A.A."/>
            <person name="Saltykova V.X."/>
            <person name="Rijpstra W.I.C."/>
            <person name="Sinninghe Damste J.S."/>
            <person name="Ravin N.V."/>
        </authorList>
    </citation>
    <scope>NUCLEOTIDE SEQUENCE [LARGE SCALE GENOMIC DNA]</scope>
    <source>
        <strain evidence="3">PX69</strain>
    </source>
</reference>
<keyword evidence="3" id="KW-1185">Reference proteome</keyword>
<feature type="region of interest" description="Disordered" evidence="1">
    <location>
        <begin position="1"/>
        <end position="24"/>
    </location>
</feature>
<accession>A0A5K7XHQ8</accession>
<dbReference type="EMBL" id="AP021861">
    <property type="protein sequence ID" value="BBO35988.1"/>
    <property type="molecule type" value="Genomic_DNA"/>
</dbReference>
<proteinExistence type="predicted"/>
<dbReference type="Proteomes" id="UP000326837">
    <property type="component" value="Chromosome"/>
</dbReference>